<feature type="transmembrane region" description="Helical" evidence="1">
    <location>
        <begin position="158"/>
        <end position="174"/>
    </location>
</feature>
<dbReference type="Proteomes" id="UP000758611">
    <property type="component" value="Unassembled WGS sequence"/>
</dbReference>
<sequence length="357" mass="41584">MQIDLEIKNRNYGIDLLRIITMFMIVNLHILYHGGILSSEKLYFGSTKFNIVWIIEIVSYVAVNCYALISGFVGVNSKNKYSNIILLWLRVAFYSILIYLIACKCGVVEYDYNTFITYCFPVLNTKYWYFTAYFCLFFFMPILNVGLQNLKYEQLRNAIIMIIIVVSILPFIYAGDVFHCKNGYSFVWLMVLYLIGGFIGKYNLNIKFSKILMLLLFIVCVALEFGSLYLTNYMKLKGVENFKYTLVSYTSPTMLLSGIALLVLFSKLKLGFLGKIISFLSPLCFSVYLIHEHKVIRNKYIAGQFERFLDYPTKEMVISITITVISIFCIGIFIDFFRECLFKILRLKKLFSFIDKN</sequence>
<keyword evidence="1" id="KW-0472">Membrane</keyword>
<accession>A0A0B4RZS0</accession>
<evidence type="ECO:0000313" key="4">
    <source>
        <dbReference type="EMBL" id="MBF1307761.1"/>
    </source>
</evidence>
<evidence type="ECO:0000313" key="5">
    <source>
        <dbReference type="Proteomes" id="UP000031386"/>
    </source>
</evidence>
<dbReference type="Proteomes" id="UP000031386">
    <property type="component" value="Chromosome"/>
</dbReference>
<dbReference type="GO" id="GO:0016747">
    <property type="term" value="F:acyltransferase activity, transferring groups other than amino-acyl groups"/>
    <property type="evidence" value="ECO:0007669"/>
    <property type="project" value="InterPro"/>
</dbReference>
<feature type="transmembrane region" description="Helical" evidence="1">
    <location>
        <begin position="242"/>
        <end position="265"/>
    </location>
</feature>
<feature type="transmembrane region" description="Helical" evidence="1">
    <location>
        <begin position="12"/>
        <end position="31"/>
    </location>
</feature>
<dbReference type="AlphaFoldDB" id="A0A0B4RZS0"/>
<feature type="transmembrane region" description="Helical" evidence="1">
    <location>
        <begin position="127"/>
        <end position="146"/>
    </location>
</feature>
<evidence type="ECO:0000256" key="1">
    <source>
        <dbReference type="SAM" id="Phobius"/>
    </source>
</evidence>
<keyword evidence="4" id="KW-0808">Transferase</keyword>
<feature type="transmembrane region" description="Helical" evidence="1">
    <location>
        <begin position="51"/>
        <end position="75"/>
    </location>
</feature>
<dbReference type="KEGG" id="pmic:NW74_00605"/>
<keyword evidence="1" id="KW-1133">Transmembrane helix</keyword>
<feature type="transmembrane region" description="Helical" evidence="1">
    <location>
        <begin position="316"/>
        <end position="337"/>
    </location>
</feature>
<keyword evidence="4" id="KW-0012">Acyltransferase</keyword>
<evidence type="ECO:0000259" key="2">
    <source>
        <dbReference type="Pfam" id="PF01757"/>
    </source>
</evidence>
<dbReference type="STRING" id="33033.NW74_00605"/>
<name>A0A0B4RZS0_9FIRM</name>
<proteinExistence type="predicted"/>
<keyword evidence="1" id="KW-0812">Transmembrane</keyword>
<dbReference type="OrthoDB" id="9816377at2"/>
<dbReference type="EMBL" id="CP009761">
    <property type="protein sequence ID" value="AIZ35975.1"/>
    <property type="molecule type" value="Genomic_DNA"/>
</dbReference>
<feature type="transmembrane region" description="Helical" evidence="1">
    <location>
        <begin position="272"/>
        <end position="290"/>
    </location>
</feature>
<dbReference type="EMBL" id="JABZRE010000058">
    <property type="protein sequence ID" value="MBF1307761.1"/>
    <property type="molecule type" value="Genomic_DNA"/>
</dbReference>
<dbReference type="InterPro" id="IPR002656">
    <property type="entry name" value="Acyl_transf_3_dom"/>
</dbReference>
<feature type="transmembrane region" description="Helical" evidence="1">
    <location>
        <begin position="186"/>
        <end position="204"/>
    </location>
</feature>
<evidence type="ECO:0000313" key="3">
    <source>
        <dbReference type="EMBL" id="AIZ35975.1"/>
    </source>
</evidence>
<keyword evidence="5" id="KW-1185">Reference proteome</keyword>
<feature type="transmembrane region" description="Helical" evidence="1">
    <location>
        <begin position="211"/>
        <end position="230"/>
    </location>
</feature>
<dbReference type="RefSeq" id="WP_041953297.1">
    <property type="nucleotide sequence ID" value="NZ_CP009761.1"/>
</dbReference>
<dbReference type="Pfam" id="PF01757">
    <property type="entry name" value="Acyl_transf_3"/>
    <property type="match status" value="1"/>
</dbReference>
<protein>
    <submittedName>
        <fullName evidence="4">Acyltransferase family protein</fullName>
    </submittedName>
    <submittedName>
        <fullName evidence="3">Membrane protein</fullName>
    </submittedName>
</protein>
<reference evidence="3 5" key="1">
    <citation type="submission" date="2014-10" db="EMBL/GenBank/DDBJ databases">
        <title>Complete genome sequence of Parvimonas micra KCOM 1535 (= ChDC B708).</title>
        <authorList>
            <person name="Kook J.-K."/>
            <person name="Park S.-N."/>
            <person name="Lim Y.K."/>
            <person name="Roh H."/>
        </authorList>
    </citation>
    <scope>NUCLEOTIDE SEQUENCE [LARGE SCALE GENOMIC DNA]</scope>
    <source>
        <strain evidence="3">KCOM 1535</strain>
        <strain evidence="5">KCOM 1535 / ChDC B708</strain>
    </source>
</reference>
<gene>
    <name evidence="4" type="ORF">HXM94_08300</name>
    <name evidence="3" type="ORF">NW74_00605</name>
</gene>
<organism evidence="3 5">
    <name type="scientific">Parvimonas micra</name>
    <dbReference type="NCBI Taxonomy" id="33033"/>
    <lineage>
        <taxon>Bacteria</taxon>
        <taxon>Bacillati</taxon>
        <taxon>Bacillota</taxon>
        <taxon>Tissierellia</taxon>
        <taxon>Tissierellales</taxon>
        <taxon>Peptoniphilaceae</taxon>
        <taxon>Parvimonas</taxon>
    </lineage>
</organism>
<reference evidence="4" key="2">
    <citation type="submission" date="2020-04" db="EMBL/GenBank/DDBJ databases">
        <title>Deep metagenomics examines the oral microbiome during advanced dental caries in children, revealing novel taxa and co-occurrences with host molecules.</title>
        <authorList>
            <person name="Baker J.L."/>
            <person name="Morton J.T."/>
            <person name="Dinis M."/>
            <person name="Alvarez R."/>
            <person name="Tran N.C."/>
            <person name="Knight R."/>
            <person name="Edlund A."/>
        </authorList>
    </citation>
    <scope>NUCLEOTIDE SEQUENCE</scope>
    <source>
        <strain evidence="4">JCVI_23_bin.11</strain>
    </source>
</reference>
<feature type="transmembrane region" description="Helical" evidence="1">
    <location>
        <begin position="87"/>
        <end position="107"/>
    </location>
</feature>
<feature type="domain" description="Acyltransferase 3" evidence="2">
    <location>
        <begin position="11"/>
        <end position="327"/>
    </location>
</feature>